<gene>
    <name evidence="1" type="ORF">ACGTZG_00390</name>
</gene>
<reference evidence="1 2" key="1">
    <citation type="submission" date="2024-10" db="EMBL/GenBank/DDBJ databases">
        <authorList>
            <person name="Sang B.-I."/>
            <person name="Prabhaharan D."/>
        </authorList>
    </citation>
    <scope>NUCLEOTIDE SEQUENCE [LARGE SCALE GENOMIC DNA]</scope>
    <source>
        <strain evidence="1 2">MH</strain>
    </source>
</reference>
<evidence type="ECO:0000313" key="2">
    <source>
        <dbReference type="Proteomes" id="UP001605989"/>
    </source>
</evidence>
<dbReference type="RefSeq" id="WP_113855918.1">
    <property type="nucleotide sequence ID" value="NZ_CP011940.1"/>
</dbReference>
<organism evidence="1 2">
    <name type="scientific">Megasphaera hexanoica</name>
    <dbReference type="NCBI Taxonomy" id="1675036"/>
    <lineage>
        <taxon>Bacteria</taxon>
        <taxon>Bacillati</taxon>
        <taxon>Bacillota</taxon>
        <taxon>Negativicutes</taxon>
        <taxon>Veillonellales</taxon>
        <taxon>Veillonellaceae</taxon>
        <taxon>Megasphaera</taxon>
    </lineage>
</organism>
<evidence type="ECO:0000313" key="1">
    <source>
        <dbReference type="EMBL" id="MFG6271644.1"/>
    </source>
</evidence>
<accession>A0ABW7DJV0</accession>
<dbReference type="InterPro" id="IPR006944">
    <property type="entry name" value="Phage/GTA_portal"/>
</dbReference>
<keyword evidence="2" id="KW-1185">Reference proteome</keyword>
<sequence>MLKFFSTLLTKYQKHRNDQLMTSIYTGNIAVMKQFGRDIYLSDLVNNCINRVAKEVGKIKIVSVIDTNDAVQPQNDDISRLFRFRPNPLQTTKDFLECVQWLKMKTRHCWIFPEWYEITDNKGAVHRYYTAMYPLNPQSVEMGPVDDGTWYVKFWWHDGTTDTVPLGDLIHLCWRRGTNTILCGGDDLGLADDRDTLQTLSVLDEAKQGVAKSIISALQIRGVLINKTVIANDKLQKSMEDFESHIHQSKSGVVAMDLAGEYVPINNAVPVIPETTLNFLKSDIREKYGISEAVLSGDYTGDQQDAFYQSCVEESIIEIEQAFSAALFTQREQDVGHRVRCYYNQLSHLSTNGKIELAKIAHDTGVLTLNQIGAMFGMPPFEGGDRRLQSLNYVNQNLVDSYQLYLNTKGGEKSDGKSKD</sequence>
<protein>
    <submittedName>
        <fullName evidence="1">Phage portal protein</fullName>
    </submittedName>
</protein>
<dbReference type="Proteomes" id="UP001605989">
    <property type="component" value="Unassembled WGS sequence"/>
</dbReference>
<dbReference type="EMBL" id="JBIEKR010000001">
    <property type="protein sequence ID" value="MFG6271644.1"/>
    <property type="molecule type" value="Genomic_DNA"/>
</dbReference>
<name>A0ABW7DJV0_9FIRM</name>
<dbReference type="Pfam" id="PF04860">
    <property type="entry name" value="Phage_portal"/>
    <property type="match status" value="1"/>
</dbReference>
<proteinExistence type="predicted"/>
<comment type="caution">
    <text evidence="1">The sequence shown here is derived from an EMBL/GenBank/DDBJ whole genome shotgun (WGS) entry which is preliminary data.</text>
</comment>